<dbReference type="Proteomes" id="UP000522163">
    <property type="component" value="Unassembled WGS sequence"/>
</dbReference>
<dbReference type="SUPFAM" id="SSF56300">
    <property type="entry name" value="Metallo-dependent phosphatases"/>
    <property type="match status" value="1"/>
</dbReference>
<dbReference type="GO" id="GO:0004527">
    <property type="term" value="F:exonuclease activity"/>
    <property type="evidence" value="ECO:0007669"/>
    <property type="project" value="UniProtKB-KW"/>
</dbReference>
<comment type="caution">
    <text evidence="1">The sequence shown here is derived from an EMBL/GenBank/DDBJ whole genome shotgun (WGS) entry which is preliminary data.</text>
</comment>
<keyword evidence="1" id="KW-0269">Exonuclease</keyword>
<dbReference type="AlphaFoldDB" id="A0A7W9W219"/>
<dbReference type="PANTHER" id="PTHR30337:SF0">
    <property type="entry name" value="NUCLEASE SBCCD SUBUNIT D"/>
    <property type="match status" value="1"/>
</dbReference>
<dbReference type="EMBL" id="JACHHH010000007">
    <property type="protein sequence ID" value="MBB6041480.1"/>
    <property type="molecule type" value="Genomic_DNA"/>
</dbReference>
<dbReference type="InterPro" id="IPR050535">
    <property type="entry name" value="DNA_Repair-Maintenance_Comp"/>
</dbReference>
<gene>
    <name evidence="1" type="ORF">HNQ46_001463</name>
</gene>
<dbReference type="RefSeq" id="WP_183684092.1">
    <property type="nucleotide sequence ID" value="NZ_JACHHH010000007.1"/>
</dbReference>
<protein>
    <submittedName>
        <fullName evidence="1">DNA repair exonuclease SbcCD nuclease subunit</fullName>
    </submittedName>
</protein>
<dbReference type="Gene3D" id="3.60.21.10">
    <property type="match status" value="1"/>
</dbReference>
<sequence>MRFIHAADLHLGMIPDAQHPWGRERANALFHSAEKIVDLVLQENVDALFLMGQIFHLPPLQKDLEYLHKLFQKIPFCHVFLFCKKTEENYFLRSFSFSENVHVFTEEQSRFYLPEPEMEILAMQEKDFSFSSAESFSLEHGDAIPILLWNERRAEEFLSLEKAQNSEHATAAKESPLASLPFSYIALGGESKRSVFANGKAAFPGSPEPLSAENTGEHGVYLGSIHPITKRLESLSFFPISTLQYVTLHLQLDPSVGQEALKQGLLKKIEERGKQNIYKIRFSGKRDPETKVDPSLFPKELRIVECLDETLPQYDFYALYKEHQQDILGFFIRSYLKKDLEDLSPMEKQSLFYGVSALLEGGKS</sequence>
<evidence type="ECO:0000313" key="1">
    <source>
        <dbReference type="EMBL" id="MBB6041480.1"/>
    </source>
</evidence>
<dbReference type="GeneID" id="85015000"/>
<accession>A0A7W9W219</accession>
<proteinExistence type="predicted"/>
<dbReference type="InterPro" id="IPR029052">
    <property type="entry name" value="Metallo-depent_PP-like"/>
</dbReference>
<organism evidence="1 2">
    <name type="scientific">Oribacterium sinus</name>
    <dbReference type="NCBI Taxonomy" id="237576"/>
    <lineage>
        <taxon>Bacteria</taxon>
        <taxon>Bacillati</taxon>
        <taxon>Bacillota</taxon>
        <taxon>Clostridia</taxon>
        <taxon>Lachnospirales</taxon>
        <taxon>Lachnospiraceae</taxon>
        <taxon>Oribacterium</taxon>
    </lineage>
</organism>
<name>A0A7W9W219_9FIRM</name>
<keyword evidence="1" id="KW-0540">Nuclease</keyword>
<keyword evidence="1" id="KW-0378">Hydrolase</keyword>
<dbReference type="PANTHER" id="PTHR30337">
    <property type="entry name" value="COMPONENT OF ATP-DEPENDENT DSDNA EXONUCLEASE"/>
    <property type="match status" value="1"/>
</dbReference>
<reference evidence="1 2" key="1">
    <citation type="submission" date="2020-08" db="EMBL/GenBank/DDBJ databases">
        <title>Genomic Encyclopedia of Type Strains, Phase IV (KMG-IV): sequencing the most valuable type-strain genomes for metagenomic binning, comparative biology and taxonomic classification.</title>
        <authorList>
            <person name="Goeker M."/>
        </authorList>
    </citation>
    <scope>NUCLEOTIDE SEQUENCE [LARGE SCALE GENOMIC DNA]</scope>
    <source>
        <strain evidence="1 2">DSM 17245</strain>
    </source>
</reference>
<evidence type="ECO:0000313" key="2">
    <source>
        <dbReference type="Proteomes" id="UP000522163"/>
    </source>
</evidence>